<dbReference type="InterPro" id="IPR003660">
    <property type="entry name" value="HAMP_dom"/>
</dbReference>
<dbReference type="RefSeq" id="WP_092824155.1">
    <property type="nucleotide sequence ID" value="NZ_FOGS01000001.1"/>
</dbReference>
<evidence type="ECO:0000256" key="5">
    <source>
        <dbReference type="PROSITE-ProRule" id="PRU00284"/>
    </source>
</evidence>
<keyword evidence="11" id="KW-1185">Reference proteome</keyword>
<feature type="compositionally biased region" description="Basic and acidic residues" evidence="6">
    <location>
        <begin position="540"/>
        <end position="549"/>
    </location>
</feature>
<dbReference type="GO" id="GO:0007165">
    <property type="term" value="P:signal transduction"/>
    <property type="evidence" value="ECO:0007669"/>
    <property type="project" value="UniProtKB-KW"/>
</dbReference>
<sequence length="549" mass="59357">MLEKLHKINVKYTLAFILVALSLLGVVVVDSLLVQSIRERMTAFSGSFNPAVSAVLNADRDLYQARVAEIEVLRQAPGSEGASAQYDDYRENAEQAYDRMHDFLTLLEAYPQVSEGLEPFEDRFTAWEAASQRVFDLHADGELDAAEAQLEGDSLAAFNSLRALYNMAGESADARGLALEQETLAAVAVQQRWVMGFTALVLLATFAIALVGPNLMSRAIRQVSGRIRDITQGEGDLTARIDSQRRDEIGELASEFDGFIERMDTSFQAVRDGARNVNVASNEIASGSEDLASRTEEQASALQETASSMEEMSSIVRQNSESASNADTISSQAAEKAEKGVKEVQRSVELMRELETSSRKVGEIVEVIDSIAFQTNILALNASVEAARAGEHGRGFAVVASEVRNLASRSADSSKKIREMITDISQRIASGAEQAVRSGEGIQDTVEAIRQVSGLMNEISLAVREQESGIQQVGTALTQMDSATQQNVTLVSQTSGSAASLQQEANRLTRLVDAFKLSGDASGAASQSLPKQATPQRSAQKSEPEWEAF</sequence>
<dbReference type="Proteomes" id="UP000198505">
    <property type="component" value="Unassembled WGS sequence"/>
</dbReference>
<dbReference type="GO" id="GO:0004888">
    <property type="term" value="F:transmembrane signaling receptor activity"/>
    <property type="evidence" value="ECO:0007669"/>
    <property type="project" value="InterPro"/>
</dbReference>
<evidence type="ECO:0000256" key="4">
    <source>
        <dbReference type="ARBA" id="ARBA00029447"/>
    </source>
</evidence>
<evidence type="ECO:0000256" key="6">
    <source>
        <dbReference type="SAM" id="MobiDB-lite"/>
    </source>
</evidence>
<name>A0A1H9P0J3_9GAMM</name>
<keyword evidence="3 5" id="KW-0807">Transducer</keyword>
<evidence type="ECO:0000256" key="7">
    <source>
        <dbReference type="SAM" id="Phobius"/>
    </source>
</evidence>
<protein>
    <submittedName>
        <fullName evidence="10">Methyl-accepting chemotaxis sensory transducer</fullName>
    </submittedName>
</protein>
<dbReference type="PANTHER" id="PTHR43531:SF11">
    <property type="entry name" value="METHYL-ACCEPTING CHEMOTAXIS PROTEIN 3"/>
    <property type="match status" value="1"/>
</dbReference>
<feature type="region of interest" description="Disordered" evidence="6">
    <location>
        <begin position="306"/>
        <end position="342"/>
    </location>
</feature>
<dbReference type="InterPro" id="IPR051310">
    <property type="entry name" value="MCP_chemotaxis"/>
</dbReference>
<gene>
    <name evidence="10" type="ORF">SAMN04487958_10147</name>
</gene>
<dbReference type="EMBL" id="FOGS01000001">
    <property type="protein sequence ID" value="SER41794.1"/>
    <property type="molecule type" value="Genomic_DNA"/>
</dbReference>
<dbReference type="InterPro" id="IPR004089">
    <property type="entry name" value="MCPsignal_dom"/>
</dbReference>
<comment type="similarity">
    <text evidence="4">Belongs to the methyl-accepting chemotaxis (MCP) protein family.</text>
</comment>
<organism evidence="10 11">
    <name type="scientific">Vreelandella subterranea</name>
    <dbReference type="NCBI Taxonomy" id="416874"/>
    <lineage>
        <taxon>Bacteria</taxon>
        <taxon>Pseudomonadati</taxon>
        <taxon>Pseudomonadota</taxon>
        <taxon>Gammaproteobacteria</taxon>
        <taxon>Oceanospirillales</taxon>
        <taxon>Halomonadaceae</taxon>
        <taxon>Vreelandella</taxon>
    </lineage>
</organism>
<dbReference type="GO" id="GO:0006935">
    <property type="term" value="P:chemotaxis"/>
    <property type="evidence" value="ECO:0007669"/>
    <property type="project" value="UniProtKB-KW"/>
</dbReference>
<dbReference type="InterPro" id="IPR004090">
    <property type="entry name" value="Chemotax_Me-accpt_rcpt"/>
</dbReference>
<keyword evidence="2" id="KW-0145">Chemotaxis</keyword>
<dbReference type="Gene3D" id="1.10.287.950">
    <property type="entry name" value="Methyl-accepting chemotaxis protein"/>
    <property type="match status" value="1"/>
</dbReference>
<reference evidence="11" key="1">
    <citation type="submission" date="2016-10" db="EMBL/GenBank/DDBJ databases">
        <authorList>
            <person name="Varghese N."/>
            <person name="Submissions S."/>
        </authorList>
    </citation>
    <scope>NUCLEOTIDE SEQUENCE [LARGE SCALE GENOMIC DNA]</scope>
    <source>
        <strain evidence="11">CGMCC 1.6495</strain>
    </source>
</reference>
<dbReference type="SMART" id="SM00304">
    <property type="entry name" value="HAMP"/>
    <property type="match status" value="1"/>
</dbReference>
<dbReference type="PANTHER" id="PTHR43531">
    <property type="entry name" value="PROTEIN ICFG"/>
    <property type="match status" value="1"/>
</dbReference>
<evidence type="ECO:0000256" key="3">
    <source>
        <dbReference type="ARBA" id="ARBA00023224"/>
    </source>
</evidence>
<evidence type="ECO:0000256" key="1">
    <source>
        <dbReference type="ARBA" id="ARBA00004370"/>
    </source>
</evidence>
<dbReference type="SMART" id="SM00283">
    <property type="entry name" value="MA"/>
    <property type="match status" value="1"/>
</dbReference>
<keyword evidence="7" id="KW-1133">Transmembrane helix</keyword>
<evidence type="ECO:0000313" key="10">
    <source>
        <dbReference type="EMBL" id="SER41794.1"/>
    </source>
</evidence>
<dbReference type="Pfam" id="PF00672">
    <property type="entry name" value="HAMP"/>
    <property type="match status" value="1"/>
</dbReference>
<dbReference type="AlphaFoldDB" id="A0A1H9P0J3"/>
<feature type="transmembrane region" description="Helical" evidence="7">
    <location>
        <begin position="193"/>
        <end position="212"/>
    </location>
</feature>
<feature type="compositionally biased region" description="Polar residues" evidence="6">
    <location>
        <begin position="524"/>
        <end position="539"/>
    </location>
</feature>
<feature type="region of interest" description="Disordered" evidence="6">
    <location>
        <begin position="521"/>
        <end position="549"/>
    </location>
</feature>
<dbReference type="SUPFAM" id="SSF58104">
    <property type="entry name" value="Methyl-accepting chemotaxis protein (MCP) signaling domain"/>
    <property type="match status" value="1"/>
</dbReference>
<dbReference type="PROSITE" id="PS50885">
    <property type="entry name" value="HAMP"/>
    <property type="match status" value="1"/>
</dbReference>
<feature type="domain" description="Methyl-accepting transducer" evidence="8">
    <location>
        <begin position="273"/>
        <end position="502"/>
    </location>
</feature>
<dbReference type="GO" id="GO:0016020">
    <property type="term" value="C:membrane"/>
    <property type="evidence" value="ECO:0007669"/>
    <property type="project" value="UniProtKB-SubCell"/>
</dbReference>
<accession>A0A1H9P0J3</accession>
<dbReference type="CDD" id="cd11386">
    <property type="entry name" value="MCP_signal"/>
    <property type="match status" value="1"/>
</dbReference>
<dbReference type="PRINTS" id="PR00260">
    <property type="entry name" value="CHEMTRNSDUCR"/>
</dbReference>
<dbReference type="Pfam" id="PF00015">
    <property type="entry name" value="MCPsignal"/>
    <property type="match status" value="1"/>
</dbReference>
<evidence type="ECO:0000256" key="2">
    <source>
        <dbReference type="ARBA" id="ARBA00022500"/>
    </source>
</evidence>
<evidence type="ECO:0000259" key="9">
    <source>
        <dbReference type="PROSITE" id="PS50885"/>
    </source>
</evidence>
<dbReference type="CDD" id="cd06225">
    <property type="entry name" value="HAMP"/>
    <property type="match status" value="1"/>
</dbReference>
<evidence type="ECO:0000313" key="11">
    <source>
        <dbReference type="Proteomes" id="UP000198505"/>
    </source>
</evidence>
<feature type="domain" description="HAMP" evidence="9">
    <location>
        <begin position="214"/>
        <end position="268"/>
    </location>
</feature>
<dbReference type="STRING" id="416874.SAMN04487958_10147"/>
<dbReference type="FunFam" id="1.10.287.950:FF:000001">
    <property type="entry name" value="Methyl-accepting chemotaxis sensory transducer"/>
    <property type="match status" value="1"/>
</dbReference>
<comment type="subcellular location">
    <subcellularLocation>
        <location evidence="1">Membrane</location>
    </subcellularLocation>
</comment>
<feature type="compositionally biased region" description="Polar residues" evidence="6">
    <location>
        <begin position="306"/>
        <end position="333"/>
    </location>
</feature>
<dbReference type="PROSITE" id="PS50111">
    <property type="entry name" value="CHEMOTAXIS_TRANSDUC_2"/>
    <property type="match status" value="1"/>
</dbReference>
<evidence type="ECO:0000259" key="8">
    <source>
        <dbReference type="PROSITE" id="PS50111"/>
    </source>
</evidence>
<keyword evidence="7" id="KW-0472">Membrane</keyword>
<keyword evidence="7" id="KW-0812">Transmembrane</keyword>
<proteinExistence type="inferred from homology"/>
<feature type="transmembrane region" description="Helical" evidence="7">
    <location>
        <begin position="12"/>
        <end position="34"/>
    </location>
</feature>